<feature type="compositionally biased region" description="Gly residues" evidence="1">
    <location>
        <begin position="80"/>
        <end position="92"/>
    </location>
</feature>
<keyword evidence="3" id="KW-0472">Membrane</keyword>
<protein>
    <submittedName>
        <fullName evidence="3">Transmembrane protein</fullName>
    </submittedName>
</protein>
<name>Q1MI23_RHIJ3</name>
<dbReference type="GO" id="GO:0005509">
    <property type="term" value="F:calcium ion binding"/>
    <property type="evidence" value="ECO:0007669"/>
    <property type="project" value="InterPro"/>
</dbReference>
<evidence type="ECO:0000256" key="1">
    <source>
        <dbReference type="SAM" id="MobiDB-lite"/>
    </source>
</evidence>
<dbReference type="KEGG" id="rle:RL1893"/>
<feature type="domain" description="EF-hand" evidence="2">
    <location>
        <begin position="118"/>
        <end position="153"/>
    </location>
</feature>
<proteinExistence type="predicted"/>
<dbReference type="CDD" id="cd00051">
    <property type="entry name" value="EFh"/>
    <property type="match status" value="1"/>
</dbReference>
<dbReference type="HOGENOM" id="CLU_123891_0_0_5"/>
<gene>
    <name evidence="3" type="ordered locus">RL1893</name>
</gene>
<sequence>MVHDVRMPVLRRIKDAGGRGSRKRRMDMTTTRLPHAAMLASLIAVGGAGLALAQTNDADPHHPATSAQATPPSDADDGTTGQGQGAMPGGSGMMPDGMMGRNMMMPSGMMGGMPMMAMRGHMMKIMFAIADADGDGGLSFEEVTAIHKRIFDSVDANKDGKVTTEEMQAFMRP</sequence>
<dbReference type="Gene3D" id="1.10.238.10">
    <property type="entry name" value="EF-hand"/>
    <property type="match status" value="1"/>
</dbReference>
<dbReference type="InterPro" id="IPR018247">
    <property type="entry name" value="EF_Hand_1_Ca_BS"/>
</dbReference>
<dbReference type="Proteomes" id="UP000006575">
    <property type="component" value="Chromosome"/>
</dbReference>
<accession>Q1MI23</accession>
<evidence type="ECO:0000259" key="2">
    <source>
        <dbReference type="PROSITE" id="PS50222"/>
    </source>
</evidence>
<keyword evidence="3" id="KW-0812">Transmembrane</keyword>
<dbReference type="eggNOG" id="ENOG5033073">
    <property type="taxonomic scope" value="Bacteria"/>
</dbReference>
<dbReference type="AlphaFoldDB" id="Q1MI23"/>
<dbReference type="EMBL" id="AM236080">
    <property type="protein sequence ID" value="CAK07387.1"/>
    <property type="molecule type" value="Genomic_DNA"/>
</dbReference>
<evidence type="ECO:0000313" key="3">
    <source>
        <dbReference type="EMBL" id="CAK07387.1"/>
    </source>
</evidence>
<feature type="region of interest" description="Disordered" evidence="1">
    <location>
        <begin position="54"/>
        <end position="99"/>
    </location>
</feature>
<organism evidence="3 4">
    <name type="scientific">Rhizobium johnstonii (strain DSM 114642 / LMG 32736 / 3841)</name>
    <name type="common">Rhizobium leguminosarum bv. viciae</name>
    <dbReference type="NCBI Taxonomy" id="216596"/>
    <lineage>
        <taxon>Bacteria</taxon>
        <taxon>Pseudomonadati</taxon>
        <taxon>Pseudomonadota</taxon>
        <taxon>Alphaproteobacteria</taxon>
        <taxon>Hyphomicrobiales</taxon>
        <taxon>Rhizobiaceae</taxon>
        <taxon>Rhizobium/Agrobacterium group</taxon>
        <taxon>Rhizobium</taxon>
        <taxon>Rhizobium johnstonii</taxon>
    </lineage>
</organism>
<dbReference type="PROSITE" id="PS00018">
    <property type="entry name" value="EF_HAND_1"/>
    <property type="match status" value="1"/>
</dbReference>
<dbReference type="InterPro" id="IPR002048">
    <property type="entry name" value="EF_hand_dom"/>
</dbReference>
<reference evidence="3 4" key="1">
    <citation type="journal article" date="2006" name="Genome Biol.">
        <title>The genome of Rhizobium leguminosarum has recognizable core and accessory components.</title>
        <authorList>
            <person name="Young J.W."/>
            <person name="Crossman L.C."/>
            <person name="Johnston A.W.B."/>
            <person name="Thomson N.R."/>
            <person name="Ghazoui Z.F."/>
            <person name="Hull K.H."/>
            <person name="Wexler M."/>
            <person name="Curson A.R.J."/>
            <person name="Todd J.D."/>
            <person name="Poole P.S."/>
            <person name="Mauchline T.H."/>
            <person name="East A.K."/>
            <person name="Quail M.A."/>
            <person name="Churcher C."/>
            <person name="Arrowsmith C."/>
            <person name="Cherevach A."/>
            <person name="Chillingworth T."/>
            <person name="Clarke K."/>
            <person name="Cronin A."/>
            <person name="Davis P."/>
            <person name="Fraser A."/>
            <person name="Hance Z."/>
            <person name="Hauser H."/>
            <person name="Jagels K."/>
            <person name="Moule S."/>
            <person name="Mungall K."/>
            <person name="Norbertczak H."/>
            <person name="Rabbinowitsch E."/>
            <person name="Sanders M."/>
            <person name="Simmonds M."/>
            <person name="Whitehead S."/>
            <person name="Parkhill J."/>
        </authorList>
    </citation>
    <scope>NUCLEOTIDE SEQUENCE [LARGE SCALE GENOMIC DNA]</scope>
    <source>
        <strain evidence="4">DSM 114642 / LMG 32736 / 3841</strain>
    </source>
</reference>
<dbReference type="EnsemblBacteria" id="CAK07387">
    <property type="protein sequence ID" value="CAK07387"/>
    <property type="gene ID" value="RL1893"/>
</dbReference>
<dbReference type="InterPro" id="IPR011992">
    <property type="entry name" value="EF-hand-dom_pair"/>
</dbReference>
<keyword evidence="4" id="KW-1185">Reference proteome</keyword>
<dbReference type="PROSITE" id="PS50222">
    <property type="entry name" value="EF_HAND_2"/>
    <property type="match status" value="1"/>
</dbReference>
<dbReference type="SUPFAM" id="SSF47473">
    <property type="entry name" value="EF-hand"/>
    <property type="match status" value="1"/>
</dbReference>
<dbReference type="Pfam" id="PF13202">
    <property type="entry name" value="EF-hand_5"/>
    <property type="match status" value="2"/>
</dbReference>
<evidence type="ECO:0000313" key="4">
    <source>
        <dbReference type="Proteomes" id="UP000006575"/>
    </source>
</evidence>